<dbReference type="AlphaFoldDB" id="A0A967BCY6"/>
<comment type="cofactor">
    <cofactor evidence="5">
        <name>Mg(2+)</name>
        <dbReference type="ChEBI" id="CHEBI:18420"/>
    </cofactor>
</comment>
<dbReference type="CDD" id="cd18692">
    <property type="entry name" value="PIN_VapC-like"/>
    <property type="match status" value="1"/>
</dbReference>
<sequence length="137" mass="15556">MSVLLDTNVILYAILEDGTEKARIAEDLLLNRECHISVQTLNEALHTLRRKSHLSLDEIGELLSDIRSLCVVHDLTEAVWKRGWAIVERYGLQTYDSMIVACAIENGLEKVLSEDMHNGLRVFDMTVIHNPFVREPG</sequence>
<dbReference type="GO" id="GO:0004540">
    <property type="term" value="F:RNA nuclease activity"/>
    <property type="evidence" value="ECO:0007669"/>
    <property type="project" value="InterPro"/>
</dbReference>
<organism evidence="7 8">
    <name type="scientific">Acetobacter estunensis</name>
    <dbReference type="NCBI Taxonomy" id="104097"/>
    <lineage>
        <taxon>Bacteria</taxon>
        <taxon>Pseudomonadati</taxon>
        <taxon>Pseudomonadota</taxon>
        <taxon>Alphaproteobacteria</taxon>
        <taxon>Acetobacterales</taxon>
        <taxon>Acetobacteraceae</taxon>
        <taxon>Acetobacter</taxon>
    </lineage>
</organism>
<evidence type="ECO:0000259" key="6">
    <source>
        <dbReference type="Pfam" id="PF01850"/>
    </source>
</evidence>
<dbReference type="Proteomes" id="UP000597459">
    <property type="component" value="Unassembled WGS sequence"/>
</dbReference>
<evidence type="ECO:0000313" key="7">
    <source>
        <dbReference type="EMBL" id="NHO54753.1"/>
    </source>
</evidence>
<dbReference type="GO" id="GO:0016787">
    <property type="term" value="F:hydrolase activity"/>
    <property type="evidence" value="ECO:0007669"/>
    <property type="project" value="UniProtKB-KW"/>
</dbReference>
<keyword evidence="5" id="KW-0800">Toxin</keyword>
<keyword evidence="8" id="KW-1185">Reference proteome</keyword>
<evidence type="ECO:0000256" key="4">
    <source>
        <dbReference type="ARBA" id="ARBA00022801"/>
    </source>
</evidence>
<dbReference type="SUPFAM" id="SSF88723">
    <property type="entry name" value="PIN domain-like"/>
    <property type="match status" value="1"/>
</dbReference>
<comment type="function">
    <text evidence="5">Toxic component of a toxin-antitoxin (TA) system. An RNase.</text>
</comment>
<evidence type="ECO:0000256" key="2">
    <source>
        <dbReference type="ARBA" id="ARBA00022722"/>
    </source>
</evidence>
<keyword evidence="4 5" id="KW-0378">Hydrolase</keyword>
<dbReference type="InterPro" id="IPR029060">
    <property type="entry name" value="PIN-like_dom_sf"/>
</dbReference>
<dbReference type="Pfam" id="PF01850">
    <property type="entry name" value="PIN"/>
    <property type="match status" value="1"/>
</dbReference>
<dbReference type="Gene3D" id="3.40.50.1010">
    <property type="entry name" value="5'-nuclease"/>
    <property type="match status" value="1"/>
</dbReference>
<dbReference type="GO" id="GO:0090729">
    <property type="term" value="F:toxin activity"/>
    <property type="evidence" value="ECO:0007669"/>
    <property type="project" value="UniProtKB-KW"/>
</dbReference>
<gene>
    <name evidence="5" type="primary">vapC</name>
    <name evidence="7" type="ORF">GOB87_12500</name>
</gene>
<evidence type="ECO:0000313" key="8">
    <source>
        <dbReference type="Proteomes" id="UP000597459"/>
    </source>
</evidence>
<dbReference type="EMBL" id="WOTH01000032">
    <property type="protein sequence ID" value="NHO54753.1"/>
    <property type="molecule type" value="Genomic_DNA"/>
</dbReference>
<evidence type="ECO:0000256" key="1">
    <source>
        <dbReference type="ARBA" id="ARBA00022649"/>
    </source>
</evidence>
<feature type="domain" description="PIN" evidence="6">
    <location>
        <begin position="3"/>
        <end position="115"/>
    </location>
</feature>
<name>A0A967BCY6_9PROT</name>
<evidence type="ECO:0000256" key="3">
    <source>
        <dbReference type="ARBA" id="ARBA00022723"/>
    </source>
</evidence>
<dbReference type="HAMAP" id="MF_00265">
    <property type="entry name" value="VapC_Nob1"/>
    <property type="match status" value="1"/>
</dbReference>
<dbReference type="RefSeq" id="WP_166317400.1">
    <property type="nucleotide sequence ID" value="NZ_WOTH01000032.1"/>
</dbReference>
<dbReference type="EC" id="3.1.-.-" evidence="5"/>
<protein>
    <recommendedName>
        <fullName evidence="5">Ribonuclease VapC</fullName>
        <shortName evidence="5">RNase VapC</shortName>
        <ecNumber evidence="5">3.1.-.-</ecNumber>
    </recommendedName>
    <alternativeName>
        <fullName evidence="5">Toxin VapC</fullName>
    </alternativeName>
</protein>
<keyword evidence="3 5" id="KW-0479">Metal-binding</keyword>
<comment type="caution">
    <text evidence="7">The sequence shown here is derived from an EMBL/GenBank/DDBJ whole genome shotgun (WGS) entry which is preliminary data.</text>
</comment>
<accession>A0A967BCY6</accession>
<dbReference type="InterPro" id="IPR022907">
    <property type="entry name" value="VapC_family"/>
</dbReference>
<proteinExistence type="inferred from homology"/>
<comment type="similarity">
    <text evidence="5">Belongs to the PINc/VapC protein family.</text>
</comment>
<feature type="binding site" evidence="5">
    <location>
        <position position="96"/>
    </location>
    <ligand>
        <name>Mg(2+)</name>
        <dbReference type="ChEBI" id="CHEBI:18420"/>
    </ligand>
</feature>
<feature type="binding site" evidence="5">
    <location>
        <position position="6"/>
    </location>
    <ligand>
        <name>Mg(2+)</name>
        <dbReference type="ChEBI" id="CHEBI:18420"/>
    </ligand>
</feature>
<dbReference type="InterPro" id="IPR002716">
    <property type="entry name" value="PIN_dom"/>
</dbReference>
<keyword evidence="1 5" id="KW-1277">Toxin-antitoxin system</keyword>
<reference evidence="7" key="1">
    <citation type="submission" date="2019-11" db="EMBL/GenBank/DDBJ databases">
        <title>Description of new Acetobacter species.</title>
        <authorList>
            <person name="Cleenwerck I."/>
            <person name="Sombolestani A.S."/>
        </authorList>
    </citation>
    <scope>NUCLEOTIDE SEQUENCE</scope>
    <source>
        <strain evidence="7">LMG 1626</strain>
    </source>
</reference>
<keyword evidence="2 5" id="KW-0540">Nuclease</keyword>
<keyword evidence="5" id="KW-0460">Magnesium</keyword>
<dbReference type="GO" id="GO:0000287">
    <property type="term" value="F:magnesium ion binding"/>
    <property type="evidence" value="ECO:0007669"/>
    <property type="project" value="UniProtKB-UniRule"/>
</dbReference>
<evidence type="ECO:0000256" key="5">
    <source>
        <dbReference type="HAMAP-Rule" id="MF_00265"/>
    </source>
</evidence>